<organism evidence="2 3">
    <name type="scientific">Fusarium piperis</name>
    <dbReference type="NCBI Taxonomy" id="1435070"/>
    <lineage>
        <taxon>Eukaryota</taxon>
        <taxon>Fungi</taxon>
        <taxon>Dikarya</taxon>
        <taxon>Ascomycota</taxon>
        <taxon>Pezizomycotina</taxon>
        <taxon>Sordariomycetes</taxon>
        <taxon>Hypocreomycetidae</taxon>
        <taxon>Hypocreales</taxon>
        <taxon>Nectriaceae</taxon>
        <taxon>Fusarium</taxon>
        <taxon>Fusarium solani species complex</taxon>
    </lineage>
</organism>
<accession>A0A9W8WD44</accession>
<proteinExistence type="predicted"/>
<keyword evidence="3" id="KW-1185">Reference proteome</keyword>
<evidence type="ECO:0000256" key="1">
    <source>
        <dbReference type="SAM" id="MobiDB-lite"/>
    </source>
</evidence>
<gene>
    <name evidence="2" type="ORF">N0V84_005894</name>
</gene>
<evidence type="ECO:0000313" key="2">
    <source>
        <dbReference type="EMBL" id="KAJ4320400.1"/>
    </source>
</evidence>
<evidence type="ECO:0000313" key="3">
    <source>
        <dbReference type="Proteomes" id="UP001140502"/>
    </source>
</evidence>
<dbReference type="OrthoDB" id="5207704at2759"/>
<protein>
    <submittedName>
        <fullName evidence="2">Uncharacterized protein</fullName>
    </submittedName>
</protein>
<dbReference type="AlphaFoldDB" id="A0A9W8WD44"/>
<reference evidence="2" key="1">
    <citation type="submission" date="2022-10" db="EMBL/GenBank/DDBJ databases">
        <title>Tapping the CABI collections for fungal endophytes: first genome assemblies for Collariella, Neodidymelliopsis, Ascochyta clinopodiicola, Didymella pomorum, Didymosphaeria variabile, Neocosmospora piperis and Neocucurbitaria cava.</title>
        <authorList>
            <person name="Hill R."/>
        </authorList>
    </citation>
    <scope>NUCLEOTIDE SEQUENCE</scope>
    <source>
        <strain evidence="2">IMI 366586</strain>
    </source>
</reference>
<comment type="caution">
    <text evidence="2">The sequence shown here is derived from an EMBL/GenBank/DDBJ whole genome shotgun (WGS) entry which is preliminary data.</text>
</comment>
<feature type="compositionally biased region" description="Polar residues" evidence="1">
    <location>
        <begin position="47"/>
        <end position="56"/>
    </location>
</feature>
<dbReference type="Proteomes" id="UP001140502">
    <property type="component" value="Unassembled WGS sequence"/>
</dbReference>
<name>A0A9W8WD44_9HYPO</name>
<feature type="region of interest" description="Disordered" evidence="1">
    <location>
        <begin position="43"/>
        <end position="67"/>
    </location>
</feature>
<dbReference type="EMBL" id="JAPEUR010000109">
    <property type="protein sequence ID" value="KAJ4320400.1"/>
    <property type="molecule type" value="Genomic_DNA"/>
</dbReference>
<sequence length="339" mass="38047">METLLNSAGDLPSAISQYKHFPITPDASSRTRGYSSRNHFIRANAKRQAQSTSTGTVCPCGEDQTNRGARRPQLERVLRNELLFTGPEQLRLDYRIRHPRSRGIPRGRTQTACCSDEAEGRDLARSKVPLPSDRYRLVRKPTLEREEAFRDASTAKGNVHLRRTQPVNDDDAEIAELYRMGLLYDEEKQPEEAFDLNSIQHEEPVYTIRPAKRSRKNKKSHSFSFNDPLHLDLSFTDLGGDDSIAQFLSPTPSDDGFIPQGNGPSTRSFAPLRVIYELDGSQPSFDVDTSQPPDLVSDPISDYDCFSDSDLDDLPSEREVWDSAATPSSDVWVVLGDDS</sequence>